<gene>
    <name evidence="2" type="ORF">E0H75_09425</name>
</gene>
<evidence type="ECO:0000259" key="1">
    <source>
        <dbReference type="PROSITE" id="PS51725"/>
    </source>
</evidence>
<keyword evidence="3" id="KW-1185">Reference proteome</keyword>
<dbReference type="Proteomes" id="UP000293342">
    <property type="component" value="Unassembled WGS sequence"/>
</dbReference>
<dbReference type="OrthoDB" id="3695636at2"/>
<evidence type="ECO:0000313" key="2">
    <source>
        <dbReference type="EMBL" id="TCC53871.1"/>
    </source>
</evidence>
<dbReference type="Pfam" id="PF03992">
    <property type="entry name" value="ABM"/>
    <property type="match status" value="1"/>
</dbReference>
<dbReference type="EMBL" id="SJKD01000001">
    <property type="protein sequence ID" value="TCC53871.1"/>
    <property type="molecule type" value="Genomic_DNA"/>
</dbReference>
<sequence length="127" mass="14105">MHVDGRIWPDREVAGGRRLSRSVGVRRNQVLAKVFPIKLRDGNQAVAEELVREFAPVGPGAEEGTLSFRVYRDPANPDYLLFVEHFADQAAYDAHTGSAAYRELIAGKFAGLIVEFVEIDHELVVSL</sequence>
<accession>A0A4R0K1P5</accession>
<dbReference type="InterPro" id="IPR011008">
    <property type="entry name" value="Dimeric_a/b-barrel"/>
</dbReference>
<protein>
    <recommendedName>
        <fullName evidence="1">ABM domain-containing protein</fullName>
    </recommendedName>
</protein>
<dbReference type="Gene3D" id="3.30.70.100">
    <property type="match status" value="1"/>
</dbReference>
<comment type="caution">
    <text evidence="2">The sequence shown here is derived from an EMBL/GenBank/DDBJ whole genome shotgun (WGS) entry which is preliminary data.</text>
</comment>
<dbReference type="SUPFAM" id="SSF54909">
    <property type="entry name" value="Dimeric alpha+beta barrel"/>
    <property type="match status" value="1"/>
</dbReference>
<reference evidence="2 3" key="1">
    <citation type="submission" date="2019-02" db="EMBL/GenBank/DDBJ databases">
        <title>Kribbella capetownensis sp. nov. and Kribbella speibonae sp. nov., isolated from soil.</title>
        <authorList>
            <person name="Curtis S.M."/>
            <person name="Norton I."/>
            <person name="Everest G.J."/>
            <person name="Meyers P.R."/>
        </authorList>
    </citation>
    <scope>NUCLEOTIDE SEQUENCE [LARGE SCALE GENOMIC DNA]</scope>
    <source>
        <strain evidence="2 3">YM53</strain>
    </source>
</reference>
<evidence type="ECO:0000313" key="3">
    <source>
        <dbReference type="Proteomes" id="UP000293342"/>
    </source>
</evidence>
<proteinExistence type="predicted"/>
<name>A0A4R0K1P5_9ACTN</name>
<dbReference type="InterPro" id="IPR007138">
    <property type="entry name" value="ABM_dom"/>
</dbReference>
<dbReference type="AlphaFoldDB" id="A0A4R0K1P5"/>
<dbReference type="PROSITE" id="PS51725">
    <property type="entry name" value="ABM"/>
    <property type="match status" value="1"/>
</dbReference>
<organism evidence="2 3">
    <name type="scientific">Kribbella capetownensis</name>
    <dbReference type="NCBI Taxonomy" id="1572659"/>
    <lineage>
        <taxon>Bacteria</taxon>
        <taxon>Bacillati</taxon>
        <taxon>Actinomycetota</taxon>
        <taxon>Actinomycetes</taxon>
        <taxon>Propionibacteriales</taxon>
        <taxon>Kribbellaceae</taxon>
        <taxon>Kribbella</taxon>
    </lineage>
</organism>
<feature type="domain" description="ABM" evidence="1">
    <location>
        <begin position="31"/>
        <end position="125"/>
    </location>
</feature>